<evidence type="ECO:0000313" key="2">
    <source>
        <dbReference type="Proteomes" id="UP000299102"/>
    </source>
</evidence>
<sequence length="141" mass="15273">MGYGLIRAGRWARCAAGRGMCPSTTLRFARAPSPLAAGTIIPTAKHAPAPASSSQILNLDRLFCGAISEGSVRAPSLRAGWSFYCCRLKHVLIESNYCAIAYVNINKCVQCNVSSAEKRCPALRRRKDQFLSMSGDLVHVN</sequence>
<gene>
    <name evidence="1" type="ORF">EVAR_34025_1</name>
</gene>
<reference evidence="1 2" key="1">
    <citation type="journal article" date="2019" name="Commun. Biol.">
        <title>The bagworm genome reveals a unique fibroin gene that provides high tensile strength.</title>
        <authorList>
            <person name="Kono N."/>
            <person name="Nakamura H."/>
            <person name="Ohtoshi R."/>
            <person name="Tomita M."/>
            <person name="Numata K."/>
            <person name="Arakawa K."/>
        </authorList>
    </citation>
    <scope>NUCLEOTIDE SEQUENCE [LARGE SCALE GENOMIC DNA]</scope>
</reference>
<dbReference type="AlphaFoldDB" id="A0A4C1VTA6"/>
<organism evidence="1 2">
    <name type="scientific">Eumeta variegata</name>
    <name type="common">Bagworm moth</name>
    <name type="synonym">Eumeta japonica</name>
    <dbReference type="NCBI Taxonomy" id="151549"/>
    <lineage>
        <taxon>Eukaryota</taxon>
        <taxon>Metazoa</taxon>
        <taxon>Ecdysozoa</taxon>
        <taxon>Arthropoda</taxon>
        <taxon>Hexapoda</taxon>
        <taxon>Insecta</taxon>
        <taxon>Pterygota</taxon>
        <taxon>Neoptera</taxon>
        <taxon>Endopterygota</taxon>
        <taxon>Lepidoptera</taxon>
        <taxon>Glossata</taxon>
        <taxon>Ditrysia</taxon>
        <taxon>Tineoidea</taxon>
        <taxon>Psychidae</taxon>
        <taxon>Oiketicinae</taxon>
        <taxon>Eumeta</taxon>
    </lineage>
</organism>
<keyword evidence="2" id="KW-1185">Reference proteome</keyword>
<name>A0A4C1VTA6_EUMVA</name>
<accession>A0A4C1VTA6</accession>
<protein>
    <submittedName>
        <fullName evidence="1">Uncharacterized protein</fullName>
    </submittedName>
</protein>
<evidence type="ECO:0000313" key="1">
    <source>
        <dbReference type="EMBL" id="GBP41592.1"/>
    </source>
</evidence>
<comment type="caution">
    <text evidence="1">The sequence shown here is derived from an EMBL/GenBank/DDBJ whole genome shotgun (WGS) entry which is preliminary data.</text>
</comment>
<dbReference type="EMBL" id="BGZK01000402">
    <property type="protein sequence ID" value="GBP41592.1"/>
    <property type="molecule type" value="Genomic_DNA"/>
</dbReference>
<dbReference type="Proteomes" id="UP000299102">
    <property type="component" value="Unassembled WGS sequence"/>
</dbReference>
<proteinExistence type="predicted"/>